<evidence type="ECO:0008006" key="3">
    <source>
        <dbReference type="Google" id="ProtNLM"/>
    </source>
</evidence>
<evidence type="ECO:0000313" key="2">
    <source>
        <dbReference type="Proteomes" id="UP000245698"/>
    </source>
</evidence>
<proteinExistence type="predicted"/>
<reference evidence="2" key="1">
    <citation type="submission" date="2016-12" db="EMBL/GenBank/DDBJ databases">
        <authorList>
            <person name="Brunel B."/>
        </authorList>
    </citation>
    <scope>NUCLEOTIDE SEQUENCE [LARGE SCALE GENOMIC DNA]</scope>
</reference>
<sequence>MESSAWCSRTSALAVILYAQRHGTRRPWLVQLLGRRTAKVAAVALANKMARMIWGDHDERRTLQRTIACSR</sequence>
<organism evidence="1 2">
    <name type="scientific">Mesorhizobium delmotii</name>
    <dbReference type="NCBI Taxonomy" id="1631247"/>
    <lineage>
        <taxon>Bacteria</taxon>
        <taxon>Pseudomonadati</taxon>
        <taxon>Pseudomonadota</taxon>
        <taxon>Alphaproteobacteria</taxon>
        <taxon>Hyphomicrobiales</taxon>
        <taxon>Phyllobacteriaceae</taxon>
        <taxon>Mesorhizobium</taxon>
    </lineage>
</organism>
<gene>
    <name evidence="1" type="ORF">BQ8482_111626</name>
</gene>
<protein>
    <recommendedName>
        <fullName evidence="3">Transposase</fullName>
    </recommendedName>
</protein>
<dbReference type="AlphaFoldDB" id="A0A2P9AF04"/>
<name>A0A2P9AF04_9HYPH</name>
<dbReference type="Proteomes" id="UP000245698">
    <property type="component" value="Unassembled WGS sequence"/>
</dbReference>
<keyword evidence="2" id="KW-1185">Reference proteome</keyword>
<evidence type="ECO:0000313" key="1">
    <source>
        <dbReference type="EMBL" id="SJM29696.1"/>
    </source>
</evidence>
<accession>A0A2P9AF04</accession>
<dbReference type="EMBL" id="FUIG01000013">
    <property type="protein sequence ID" value="SJM29696.1"/>
    <property type="molecule type" value="Genomic_DNA"/>
</dbReference>